<name>A0A498K3X7_MALDO</name>
<dbReference type="PANTHER" id="PTHR33593:SF16">
    <property type="entry name" value="OS08G0110600 PROTEIN"/>
    <property type="match status" value="1"/>
</dbReference>
<evidence type="ECO:0000313" key="2">
    <source>
        <dbReference type="Proteomes" id="UP000290289"/>
    </source>
</evidence>
<sequence length="78" mass="8524">MEWCPQAAMEAYLHTLQLYCKHHNDQDLMDGNSSSGITEPKCMEFISALAAGKRARLMLQITSQGVTPLTVSLAVAAK</sequence>
<dbReference type="EMBL" id="RDQH01000331">
    <property type="protein sequence ID" value="RXH99981.1"/>
    <property type="molecule type" value="Genomic_DNA"/>
</dbReference>
<evidence type="ECO:0000313" key="1">
    <source>
        <dbReference type="EMBL" id="RXH99981.1"/>
    </source>
</evidence>
<gene>
    <name evidence="1" type="ORF">DVH24_030472</name>
</gene>
<accession>A0A498K3X7</accession>
<keyword evidence="2" id="KW-1185">Reference proteome</keyword>
<reference evidence="1 2" key="1">
    <citation type="submission" date="2018-10" db="EMBL/GenBank/DDBJ databases">
        <title>A high-quality apple genome assembly.</title>
        <authorList>
            <person name="Hu J."/>
        </authorList>
    </citation>
    <scope>NUCLEOTIDE SEQUENCE [LARGE SCALE GENOMIC DNA]</scope>
    <source>
        <strain evidence="2">cv. HFTH1</strain>
        <tissue evidence="1">Young leaf</tissue>
    </source>
</reference>
<dbReference type="AlphaFoldDB" id="A0A498K3X7"/>
<dbReference type="PANTHER" id="PTHR33593">
    <property type="entry name" value="DUF1442 FAMILY PROTEIN"/>
    <property type="match status" value="1"/>
</dbReference>
<proteinExistence type="predicted"/>
<dbReference type="InterPro" id="IPR009902">
    <property type="entry name" value="DUF1442"/>
</dbReference>
<dbReference type="Proteomes" id="UP000290289">
    <property type="component" value="Chromosome 5"/>
</dbReference>
<organism evidence="1 2">
    <name type="scientific">Malus domestica</name>
    <name type="common">Apple</name>
    <name type="synonym">Pyrus malus</name>
    <dbReference type="NCBI Taxonomy" id="3750"/>
    <lineage>
        <taxon>Eukaryota</taxon>
        <taxon>Viridiplantae</taxon>
        <taxon>Streptophyta</taxon>
        <taxon>Embryophyta</taxon>
        <taxon>Tracheophyta</taxon>
        <taxon>Spermatophyta</taxon>
        <taxon>Magnoliopsida</taxon>
        <taxon>eudicotyledons</taxon>
        <taxon>Gunneridae</taxon>
        <taxon>Pentapetalae</taxon>
        <taxon>rosids</taxon>
        <taxon>fabids</taxon>
        <taxon>Rosales</taxon>
        <taxon>Rosaceae</taxon>
        <taxon>Amygdaloideae</taxon>
        <taxon>Maleae</taxon>
        <taxon>Malus</taxon>
    </lineage>
</organism>
<comment type="caution">
    <text evidence="1">The sequence shown here is derived from an EMBL/GenBank/DDBJ whole genome shotgun (WGS) entry which is preliminary data.</text>
</comment>
<protein>
    <submittedName>
        <fullName evidence="1">Uncharacterized protein</fullName>
    </submittedName>
</protein>